<keyword evidence="1" id="KW-0175">Coiled coil</keyword>
<dbReference type="RefSeq" id="WP_182973544.1">
    <property type="nucleotide sequence ID" value="NZ_JABEQN010000007.1"/>
</dbReference>
<keyword evidence="2" id="KW-0472">Membrane</keyword>
<comment type="caution">
    <text evidence="3">The sequence shown here is derived from an EMBL/GenBank/DDBJ whole genome shotgun (WGS) entry which is preliminary data.</text>
</comment>
<evidence type="ECO:0000256" key="1">
    <source>
        <dbReference type="SAM" id="Coils"/>
    </source>
</evidence>
<evidence type="ECO:0000256" key="2">
    <source>
        <dbReference type="SAM" id="Phobius"/>
    </source>
</evidence>
<proteinExistence type="predicted"/>
<keyword evidence="2" id="KW-0812">Transmembrane</keyword>
<evidence type="ECO:0000313" key="4">
    <source>
        <dbReference type="EMBL" id="MBB2193583.1"/>
    </source>
</evidence>
<dbReference type="Proteomes" id="UP000540490">
    <property type="component" value="Unassembled WGS sequence"/>
</dbReference>
<keyword evidence="2" id="KW-1133">Transmembrane helix</keyword>
<accession>A0A7W4IK79</accession>
<sequence>MSDPAITPQPWWTAAAAAFGGFLFTVRWLVGFGGRAAQDQIKNLSDQIRDLKSDLDEREDTIVALRDQVAALTVQVALLTQQLQIKSAASPSPPQCVA</sequence>
<protein>
    <submittedName>
        <fullName evidence="3">Uncharacterized protein</fullName>
    </submittedName>
</protein>
<evidence type="ECO:0000313" key="3">
    <source>
        <dbReference type="EMBL" id="MBB2164347.1"/>
    </source>
</evidence>
<feature type="coiled-coil region" evidence="1">
    <location>
        <begin position="34"/>
        <end position="82"/>
    </location>
</feature>
<dbReference type="Proteomes" id="UP000561077">
    <property type="component" value="Unassembled WGS sequence"/>
</dbReference>
<organism evidence="3 6">
    <name type="scientific">Gluconacetobacter dulcium</name>
    <dbReference type="NCBI Taxonomy" id="2729096"/>
    <lineage>
        <taxon>Bacteria</taxon>
        <taxon>Pseudomonadati</taxon>
        <taxon>Pseudomonadota</taxon>
        <taxon>Alphaproteobacteria</taxon>
        <taxon>Acetobacterales</taxon>
        <taxon>Acetobacteraceae</taxon>
        <taxon>Gluconacetobacter</taxon>
    </lineage>
</organism>
<name>A0A7W4IK79_9PROT</name>
<dbReference type="EMBL" id="JABEQO010000007">
    <property type="protein sequence ID" value="MBB2164347.1"/>
    <property type="molecule type" value="Genomic_DNA"/>
</dbReference>
<dbReference type="EMBL" id="JABEQN010000007">
    <property type="protein sequence ID" value="MBB2193583.1"/>
    <property type="molecule type" value="Genomic_DNA"/>
</dbReference>
<feature type="transmembrane region" description="Helical" evidence="2">
    <location>
        <begin position="12"/>
        <end position="30"/>
    </location>
</feature>
<dbReference type="AlphaFoldDB" id="A0A7W4IK79"/>
<evidence type="ECO:0000313" key="5">
    <source>
        <dbReference type="Proteomes" id="UP000540490"/>
    </source>
</evidence>
<reference evidence="5 6" key="1">
    <citation type="submission" date="2020-04" db="EMBL/GenBank/DDBJ databases">
        <title>Description of novel Gluconacetobacter.</title>
        <authorList>
            <person name="Sombolestani A."/>
        </authorList>
    </citation>
    <scope>NUCLEOTIDE SEQUENCE [LARGE SCALE GENOMIC DNA]</scope>
    <source>
        <strain evidence="4 5">LMG 1728</strain>
        <strain evidence="3 6">LMG 1731</strain>
    </source>
</reference>
<gene>
    <name evidence="4" type="ORF">HLH25_08005</name>
    <name evidence="3" type="ORF">HLH26_07285</name>
</gene>
<dbReference type="SUPFAM" id="SSF90257">
    <property type="entry name" value="Myosin rod fragments"/>
    <property type="match status" value="1"/>
</dbReference>
<keyword evidence="5" id="KW-1185">Reference proteome</keyword>
<evidence type="ECO:0000313" key="6">
    <source>
        <dbReference type="Proteomes" id="UP000561077"/>
    </source>
</evidence>